<dbReference type="SUPFAM" id="SSF52317">
    <property type="entry name" value="Class I glutamine amidotransferase-like"/>
    <property type="match status" value="1"/>
</dbReference>
<comment type="similarity">
    <text evidence="1">Belongs to the peptidase S66 family.</text>
</comment>
<accession>A0ABV2QPV6</accession>
<dbReference type="PANTHER" id="PTHR30237:SF2">
    <property type="entry name" value="MUREIN TETRAPEPTIDE CARBOXYPEPTIDASE"/>
    <property type="match status" value="1"/>
</dbReference>
<keyword evidence="2 8" id="KW-0121">Carboxypeptidase</keyword>
<evidence type="ECO:0000259" key="6">
    <source>
        <dbReference type="Pfam" id="PF02016"/>
    </source>
</evidence>
<gene>
    <name evidence="8" type="ORF">ABIE21_002140</name>
</gene>
<dbReference type="CDD" id="cd07062">
    <property type="entry name" value="Peptidase_S66_mccF_like"/>
    <property type="match status" value="1"/>
</dbReference>
<dbReference type="EC" id="3.4.17.13" evidence="8"/>
<dbReference type="InterPro" id="IPR040921">
    <property type="entry name" value="Peptidase_S66C"/>
</dbReference>
<dbReference type="GO" id="GO:0106415">
    <property type="term" value="F:muramoyltetrapeptide carboxypeptidase activity"/>
    <property type="evidence" value="ECO:0007669"/>
    <property type="project" value="UniProtKB-EC"/>
</dbReference>
<organism evidence="8 9">
    <name type="scientific">Conyzicola nivalis</name>
    <dbReference type="NCBI Taxonomy" id="1477021"/>
    <lineage>
        <taxon>Bacteria</taxon>
        <taxon>Bacillati</taxon>
        <taxon>Actinomycetota</taxon>
        <taxon>Actinomycetes</taxon>
        <taxon>Micrococcales</taxon>
        <taxon>Microbacteriaceae</taxon>
        <taxon>Conyzicola</taxon>
    </lineage>
</organism>
<evidence type="ECO:0000256" key="5">
    <source>
        <dbReference type="ARBA" id="ARBA00022825"/>
    </source>
</evidence>
<dbReference type="PANTHER" id="PTHR30237">
    <property type="entry name" value="MURAMOYLTETRAPEPTIDE CARBOXYPEPTIDASE"/>
    <property type="match status" value="1"/>
</dbReference>
<reference evidence="8 9" key="1">
    <citation type="submission" date="2024-06" db="EMBL/GenBank/DDBJ databases">
        <title>Sorghum-associated microbial communities from plants grown in Nebraska, USA.</title>
        <authorList>
            <person name="Schachtman D."/>
        </authorList>
    </citation>
    <scope>NUCLEOTIDE SEQUENCE [LARGE SCALE GENOMIC DNA]</scope>
    <source>
        <strain evidence="8 9">2857</strain>
    </source>
</reference>
<dbReference type="InterPro" id="IPR040449">
    <property type="entry name" value="Peptidase_S66_N"/>
</dbReference>
<evidence type="ECO:0000256" key="3">
    <source>
        <dbReference type="ARBA" id="ARBA00022670"/>
    </source>
</evidence>
<keyword evidence="5" id="KW-0720">Serine protease</keyword>
<dbReference type="EMBL" id="JBEPSJ010000002">
    <property type="protein sequence ID" value="MET4582630.1"/>
    <property type="molecule type" value="Genomic_DNA"/>
</dbReference>
<dbReference type="Pfam" id="PF17676">
    <property type="entry name" value="Peptidase_S66C"/>
    <property type="match status" value="1"/>
</dbReference>
<dbReference type="InterPro" id="IPR003507">
    <property type="entry name" value="S66_fam"/>
</dbReference>
<dbReference type="Pfam" id="PF02016">
    <property type="entry name" value="Peptidase_S66"/>
    <property type="match status" value="1"/>
</dbReference>
<evidence type="ECO:0000256" key="4">
    <source>
        <dbReference type="ARBA" id="ARBA00022801"/>
    </source>
</evidence>
<protein>
    <submittedName>
        <fullName evidence="8">Muramoyltetrapeptide carboxypeptidase</fullName>
        <ecNumber evidence="8">3.4.17.13</ecNumber>
    </submittedName>
</protein>
<dbReference type="Gene3D" id="3.40.50.10740">
    <property type="entry name" value="Class I glutamine amidotransferase-like"/>
    <property type="match status" value="1"/>
</dbReference>
<name>A0ABV2QPV6_9MICO</name>
<evidence type="ECO:0000313" key="8">
    <source>
        <dbReference type="EMBL" id="MET4582630.1"/>
    </source>
</evidence>
<dbReference type="InterPro" id="IPR029062">
    <property type="entry name" value="Class_I_gatase-like"/>
</dbReference>
<sequence length="291" mass="31143">MWAGGLVSGPAADRAAELTAFFERADVRAVVPPWGGDLAIDLVGLLDWDALARDPTWFVGWSDISTLLLPLTITTGIATLHGANLMDEPYELPEEFERWTTLASAAAGDTVVQRSAPRRRTRPWADWEHEPLDRDRAYEEPTAWRTLSGATEAAFSGRLIGGCLDTVSLLAGTRFGDVDGFAARHAPEGLVVYLEVAEADAVTAARMLHAVRLAGWFDHANGVLIGRTVAPSRDGMSQEDAVRSALGDLDVPVILDFDAGHEPPQLPLVNGALAEVVLGAGSGTISQRFVP</sequence>
<dbReference type="Gene3D" id="3.50.30.60">
    <property type="entry name" value="LD-carboxypeptidase A C-terminal domain-like"/>
    <property type="match status" value="1"/>
</dbReference>
<dbReference type="PIRSF" id="PIRSF028757">
    <property type="entry name" value="LD-carboxypeptidase"/>
    <property type="match status" value="1"/>
</dbReference>
<dbReference type="Proteomes" id="UP001549257">
    <property type="component" value="Unassembled WGS sequence"/>
</dbReference>
<evidence type="ECO:0000256" key="1">
    <source>
        <dbReference type="ARBA" id="ARBA00010233"/>
    </source>
</evidence>
<feature type="domain" description="LD-carboxypeptidase N-terminal" evidence="6">
    <location>
        <begin position="7"/>
        <end position="82"/>
    </location>
</feature>
<keyword evidence="3" id="KW-0645">Protease</keyword>
<dbReference type="InterPro" id="IPR027461">
    <property type="entry name" value="Carboxypeptidase_A_C_sf"/>
</dbReference>
<proteinExistence type="inferred from homology"/>
<evidence type="ECO:0000313" key="9">
    <source>
        <dbReference type="Proteomes" id="UP001549257"/>
    </source>
</evidence>
<comment type="caution">
    <text evidence="8">The sequence shown here is derived from an EMBL/GenBank/DDBJ whole genome shotgun (WGS) entry which is preliminary data.</text>
</comment>
<dbReference type="RefSeq" id="WP_354024810.1">
    <property type="nucleotide sequence ID" value="NZ_JBEPSJ010000002.1"/>
</dbReference>
<evidence type="ECO:0000256" key="2">
    <source>
        <dbReference type="ARBA" id="ARBA00022645"/>
    </source>
</evidence>
<evidence type="ECO:0000259" key="7">
    <source>
        <dbReference type="Pfam" id="PF17676"/>
    </source>
</evidence>
<dbReference type="InterPro" id="IPR027478">
    <property type="entry name" value="LdcA_N"/>
</dbReference>
<keyword evidence="4 8" id="KW-0378">Hydrolase</keyword>
<dbReference type="SUPFAM" id="SSF141986">
    <property type="entry name" value="LD-carboxypeptidase A C-terminal domain-like"/>
    <property type="match status" value="1"/>
</dbReference>
<keyword evidence="9" id="KW-1185">Reference proteome</keyword>
<feature type="domain" description="LD-carboxypeptidase C-terminal" evidence="7">
    <location>
        <begin position="156"/>
        <end position="276"/>
    </location>
</feature>